<organism evidence="5 6">
    <name type="scientific">Scleroderma citrinum Foug A</name>
    <dbReference type="NCBI Taxonomy" id="1036808"/>
    <lineage>
        <taxon>Eukaryota</taxon>
        <taxon>Fungi</taxon>
        <taxon>Dikarya</taxon>
        <taxon>Basidiomycota</taxon>
        <taxon>Agaricomycotina</taxon>
        <taxon>Agaricomycetes</taxon>
        <taxon>Agaricomycetidae</taxon>
        <taxon>Boletales</taxon>
        <taxon>Sclerodermatineae</taxon>
        <taxon>Sclerodermataceae</taxon>
        <taxon>Scleroderma</taxon>
    </lineage>
</organism>
<dbReference type="SUPFAM" id="SSF50998">
    <property type="entry name" value="Quinoprotein alcohol dehydrogenase-like"/>
    <property type="match status" value="1"/>
</dbReference>
<dbReference type="HOGENOM" id="CLU_000917_3_1_1"/>
<dbReference type="InterPro" id="IPR025941">
    <property type="entry name" value="Vps8_central_dom"/>
</dbReference>
<feature type="domain" description="Vacuolar protein sorting-associated protein 8 central" evidence="3">
    <location>
        <begin position="779"/>
        <end position="978"/>
    </location>
</feature>
<gene>
    <name evidence="5" type="ORF">SCLCIDRAFT_1208259</name>
</gene>
<dbReference type="GO" id="GO:0005770">
    <property type="term" value="C:late endosome"/>
    <property type="evidence" value="ECO:0007669"/>
    <property type="project" value="TreeGrafter"/>
</dbReference>
<reference evidence="5 6" key="1">
    <citation type="submission" date="2014-04" db="EMBL/GenBank/DDBJ databases">
        <authorList>
            <consortium name="DOE Joint Genome Institute"/>
            <person name="Kuo A."/>
            <person name="Kohler A."/>
            <person name="Nagy L.G."/>
            <person name="Floudas D."/>
            <person name="Copeland A."/>
            <person name="Barry K.W."/>
            <person name="Cichocki N."/>
            <person name="Veneault-Fourrey C."/>
            <person name="LaButti K."/>
            <person name="Lindquist E.A."/>
            <person name="Lipzen A."/>
            <person name="Lundell T."/>
            <person name="Morin E."/>
            <person name="Murat C."/>
            <person name="Sun H."/>
            <person name="Tunlid A."/>
            <person name="Henrissat B."/>
            <person name="Grigoriev I.V."/>
            <person name="Hibbett D.S."/>
            <person name="Martin F."/>
            <person name="Nordberg H.P."/>
            <person name="Cantor M.N."/>
            <person name="Hua S.X."/>
        </authorList>
    </citation>
    <scope>NUCLEOTIDE SEQUENCE [LARGE SCALE GENOMIC DNA]</scope>
    <source>
        <strain evidence="5 6">Foug A</strain>
    </source>
</reference>
<dbReference type="OrthoDB" id="289913at2759"/>
<dbReference type="Pfam" id="PF12816">
    <property type="entry name" value="TPR_Vps8"/>
    <property type="match status" value="1"/>
</dbReference>
<dbReference type="InterPro" id="IPR045111">
    <property type="entry name" value="Vps41/Vps8"/>
</dbReference>
<evidence type="ECO:0000256" key="1">
    <source>
        <dbReference type="ARBA" id="ARBA00009422"/>
    </source>
</evidence>
<dbReference type="GO" id="GO:0030897">
    <property type="term" value="C:HOPS complex"/>
    <property type="evidence" value="ECO:0007669"/>
    <property type="project" value="TreeGrafter"/>
</dbReference>
<protein>
    <submittedName>
        <fullName evidence="5">Uncharacterized protein</fullName>
    </submittedName>
</protein>
<feature type="region of interest" description="Disordered" evidence="2">
    <location>
        <begin position="1"/>
        <end position="108"/>
    </location>
</feature>
<evidence type="ECO:0000313" key="5">
    <source>
        <dbReference type="EMBL" id="KIM69745.1"/>
    </source>
</evidence>
<dbReference type="InterPro" id="IPR011047">
    <property type="entry name" value="Quinoprotein_ADH-like_sf"/>
</dbReference>
<dbReference type="STRING" id="1036808.A0A0C3EAK1"/>
<feature type="domain" description="VPS8-like TPR-like repeats" evidence="4">
    <location>
        <begin position="1329"/>
        <end position="1464"/>
    </location>
</feature>
<evidence type="ECO:0000256" key="2">
    <source>
        <dbReference type="SAM" id="MobiDB-lite"/>
    </source>
</evidence>
<dbReference type="InParanoid" id="A0A0C3EAK1"/>
<proteinExistence type="inferred from homology"/>
<dbReference type="Pfam" id="PF23410">
    <property type="entry name" value="Beta-prop_VPS8"/>
    <property type="match status" value="1"/>
</dbReference>
<feature type="compositionally biased region" description="Acidic residues" evidence="2">
    <location>
        <begin position="36"/>
        <end position="55"/>
    </location>
</feature>
<dbReference type="GO" id="GO:0006623">
    <property type="term" value="P:protein targeting to vacuole"/>
    <property type="evidence" value="ECO:0007669"/>
    <property type="project" value="InterPro"/>
</dbReference>
<reference evidence="6" key="2">
    <citation type="submission" date="2015-01" db="EMBL/GenBank/DDBJ databases">
        <title>Evolutionary Origins and Diversification of the Mycorrhizal Mutualists.</title>
        <authorList>
            <consortium name="DOE Joint Genome Institute"/>
            <consortium name="Mycorrhizal Genomics Consortium"/>
            <person name="Kohler A."/>
            <person name="Kuo A."/>
            <person name="Nagy L.G."/>
            <person name="Floudas D."/>
            <person name="Copeland A."/>
            <person name="Barry K.W."/>
            <person name="Cichocki N."/>
            <person name="Veneault-Fourrey C."/>
            <person name="LaButti K."/>
            <person name="Lindquist E.A."/>
            <person name="Lipzen A."/>
            <person name="Lundell T."/>
            <person name="Morin E."/>
            <person name="Murat C."/>
            <person name="Riley R."/>
            <person name="Ohm R."/>
            <person name="Sun H."/>
            <person name="Tunlid A."/>
            <person name="Henrissat B."/>
            <person name="Grigoriev I.V."/>
            <person name="Hibbett D.S."/>
            <person name="Martin F."/>
        </authorList>
    </citation>
    <scope>NUCLEOTIDE SEQUENCE [LARGE SCALE GENOMIC DNA]</scope>
    <source>
        <strain evidence="6">Foug A</strain>
    </source>
</reference>
<feature type="compositionally biased region" description="Acidic residues" evidence="2">
    <location>
        <begin position="81"/>
        <end position="93"/>
    </location>
</feature>
<comment type="similarity">
    <text evidence="1">Belongs to the VPS8 family.</text>
</comment>
<keyword evidence="6" id="KW-1185">Reference proteome</keyword>
<evidence type="ECO:0000313" key="6">
    <source>
        <dbReference type="Proteomes" id="UP000053989"/>
    </source>
</evidence>
<dbReference type="Proteomes" id="UP000053989">
    <property type="component" value="Unassembled WGS sequence"/>
</dbReference>
<feature type="compositionally biased region" description="Basic and acidic residues" evidence="2">
    <location>
        <begin position="24"/>
        <end position="35"/>
    </location>
</feature>
<dbReference type="InterPro" id="IPR059070">
    <property type="entry name" value="TPR_VPS8_2"/>
</dbReference>
<dbReference type="EMBL" id="KN822006">
    <property type="protein sequence ID" value="KIM69745.1"/>
    <property type="molecule type" value="Genomic_DNA"/>
</dbReference>
<name>A0A0C3EAK1_9AGAM</name>
<feature type="compositionally biased region" description="Basic and acidic residues" evidence="2">
    <location>
        <begin position="94"/>
        <end position="106"/>
    </location>
</feature>
<accession>A0A0C3EAK1</accession>
<dbReference type="PANTHER" id="PTHR12616:SF8">
    <property type="entry name" value="VACUOLAR PROTEIN SORTING-ASSOCIATED PROTEIN 8 HOMOLOG"/>
    <property type="match status" value="1"/>
</dbReference>
<dbReference type="Pfam" id="PF25066">
    <property type="entry name" value="TPR_VPS8_2"/>
    <property type="match status" value="1"/>
</dbReference>
<dbReference type="InterPro" id="IPR015943">
    <property type="entry name" value="WD40/YVTN_repeat-like_dom_sf"/>
</dbReference>
<evidence type="ECO:0000259" key="4">
    <source>
        <dbReference type="Pfam" id="PF25066"/>
    </source>
</evidence>
<dbReference type="Gene3D" id="2.130.10.10">
    <property type="entry name" value="YVTN repeat-like/Quinoprotein amine dehydrogenase"/>
    <property type="match status" value="1"/>
</dbReference>
<evidence type="ECO:0000259" key="3">
    <source>
        <dbReference type="Pfam" id="PF12816"/>
    </source>
</evidence>
<dbReference type="GO" id="GO:0034058">
    <property type="term" value="P:endosomal vesicle fusion"/>
    <property type="evidence" value="ECO:0007669"/>
    <property type="project" value="TreeGrafter"/>
</dbReference>
<sequence length="1513" mass="168357">MARERPGYSSPVLSGRDEDEAEDTHEGDYSTRMEELFGDEGEVEANSGDDDDEFVYDGVDAERVSGANYQQQLRDVLGSDDASDNLDEEEVEESLLRDDPSAKSDEVDSVALHPRQVSSGQTSPVLSSPSLPILAVMSPLTDPNLPPSAHLQTTVSVPQPFIHPTVSRLRSSLLKSPAQLANSSLPHDSLTPTGVCSPLSQASNISRVSTPIHQDDVLDRDQTANKEVFKWTSLQNVSSQLFRNRPSKAALLLGASNLGSPTVLAANDLICVGTDAARIFVFDFKQELLCICGSDPSASTAGAISALALSQDHTYVASGHVSGHVLLYNLKNPQTPTRVVTPASPQLVLSGRQEGHLTGSRIVNVCFVAGRHTAIVTADEHGLAFYHNLSKILFVEASDTIRILGNYPEEERIQGNGPKFNSFRRRRSRNTMLAQVTLPLGSAAHPADAYQLVAMLTPSKLVIVGLRPTPKTWLKRLREDPPDATPSDRRRGALAWFPTTRLEPDTKDGAGESIAPTIAYSWGKVIHLIRVSETKVKQFVPNSRTGKTRAVEVGTLVFEDCGRWITDDIVLTLQWLNVNQLIVFTATSLVVYDTRTAKVVEHIPFDPSGLLSTTTSSNGSGSYPELVGNVAHSVMAHKGNIFLLERERLRVGTVLTWADKVLALVEVGDFLNAIELTRAYYIDEAPGNRNGLPDDADERRSVLGRKLHELMVASTRYAFSEDRMTDGTHSSPDGRGVDRTSVFEGLVVTCARACIALSNYDFLFEDLFQCFDDSGIWRIYLEQLEAFILDGTIRSVPPRITQRLVAFHDNCGRPDLAERVIWHMDPTCLDIHQAIQLCQAHQLWDALIYVYTCALHDYVSPIVELLSLIRKTLRGPASVTNGTGSHPDYAYKIFPYLINIWSGQAFPGGEPLDIEEAHQAMKEIYHFIFSGRSTTWPPQGGSLILTSDGGEAEATYPYVRLLLSFDAESFLHCLDIAFESSFFSDESHDISRLWIVTILLDIISDSNLTSVDVLFVNIFLARNVPKYPQYIMQPPSVLQNVLITLATSMDASTREDRQLAAESLLSAYTPHDSVLIMRLFEDAGFYRILQHCHLQERRWTHLLKAYLQDPSLESVEMLERIDEVISCSKRDNRGELSEDMMQTLSDVLGSLLRRNLRLTATLVDKVAPALHKVALETIDPADDQKRYEYLAYLLDPPPQGDGDDNVLRHRPEPSRVDKDLRQLFISLQCRQMPSDLIDTLDRMRGNVDWFSVEQICEENKVYGAMLWAMSQRGATQEALMKAEAFEMQLTRDIVKVLAAPNLDAADINRQLDPLLDIGRRGAAMCLEQSSASADVPLEDFWFQLLRSQLHSIHTISTFHISELDNAQQVVKRAALSTLRSRVQETFASFVTVSSRQALSFPRLFKRLVDPGLYTGSSSGTPYTEFRTILTGMLESYRTDEDMLVISQHLLGRDVFDTVEEYVKEKKRGWSSHYSVCTSCHKALWQSNVVMNGGGMDTRVVISHRAVYHSQCSP</sequence>
<dbReference type="PANTHER" id="PTHR12616">
    <property type="entry name" value="VACUOLAR PROTEIN SORTING VPS41"/>
    <property type="match status" value="1"/>
</dbReference>